<keyword evidence="7" id="KW-1185">Reference proteome</keyword>
<keyword evidence="1" id="KW-0143">Chaperone</keyword>
<dbReference type="CDD" id="cd06257">
    <property type="entry name" value="DnaJ"/>
    <property type="match status" value="1"/>
</dbReference>
<evidence type="ECO:0000313" key="6">
    <source>
        <dbReference type="EnsemblMetazoa" id="KAF7489825.1"/>
    </source>
</evidence>
<dbReference type="InterPro" id="IPR036869">
    <property type="entry name" value="J_dom_sf"/>
</dbReference>
<dbReference type="Proteomes" id="UP000070412">
    <property type="component" value="Unassembled WGS sequence"/>
</dbReference>
<dbReference type="InterPro" id="IPR001623">
    <property type="entry name" value="DnaJ_domain"/>
</dbReference>
<gene>
    <name evidence="5" type="ORF">SSS_7922</name>
</gene>
<dbReference type="OrthoDB" id="291007at2759"/>
<protein>
    <submittedName>
        <fullName evidence="5">Mitochonrial uncharacterized protein</fullName>
    </submittedName>
</protein>
<evidence type="ECO:0000256" key="3">
    <source>
        <dbReference type="SAM" id="Phobius"/>
    </source>
</evidence>
<evidence type="ECO:0000256" key="2">
    <source>
        <dbReference type="SAM" id="MobiDB-lite"/>
    </source>
</evidence>
<dbReference type="PROSITE" id="PS50076">
    <property type="entry name" value="DNAJ_2"/>
    <property type="match status" value="1"/>
</dbReference>
<dbReference type="InterPro" id="IPR051938">
    <property type="entry name" value="Apopto_cytoskel_mod"/>
</dbReference>
<reference evidence="6" key="3">
    <citation type="submission" date="2022-06" db="UniProtKB">
        <authorList>
            <consortium name="EnsemblMetazoa"/>
        </authorList>
    </citation>
    <scope>IDENTIFICATION</scope>
</reference>
<sequence>MFSIPSFVEGFPILLPIVTIESIHSTVSFFPLSNIFESHWDRYEQIINQCFRISQMSFKFWNFVFQFRLQNCPFFLQSKSLMKSIRIESIKSNRFGLVWLDGTQSLWNQNSILNAHQTVFERNLSTAKELDSKCHYEVLGVATDASLAEIKKAFYEKSKKYHPDVCDDSEAVKLFHDITKAYEILGNEESRREYDSTRRLNQSSSKINYSRSKQSTFQNREQNDFGSNYLRNLYFREQNRRFAQRASHLNLNQSRLEQESLKSKLKEEIEFYNSLDEDLKRKYEEYYFTKKNYIDTENNSTQYELDKANLFNKFMVAFAISIFLFLYMSNFDSPVSLMKKYNLSIKHKTNSND</sequence>
<feature type="domain" description="J" evidence="4">
    <location>
        <begin position="134"/>
        <end position="198"/>
    </location>
</feature>
<dbReference type="EnsemblMetazoa" id="SSS_7922s_mrna">
    <property type="protein sequence ID" value="KAF7489825.1"/>
    <property type="gene ID" value="SSS_7922"/>
</dbReference>
<name>A0A834VBT7_SARSC</name>
<dbReference type="PANTHER" id="PTHR44145:SF3">
    <property type="entry name" value="DNAJ HOMOLOG SUBFAMILY A MEMBER 3, MITOCHONDRIAL"/>
    <property type="match status" value="1"/>
</dbReference>
<feature type="compositionally biased region" description="Polar residues" evidence="2">
    <location>
        <begin position="199"/>
        <end position="218"/>
    </location>
</feature>
<dbReference type="EMBL" id="WVUK01000063">
    <property type="protein sequence ID" value="KAF7489825.1"/>
    <property type="molecule type" value="Genomic_DNA"/>
</dbReference>
<evidence type="ECO:0000313" key="5">
    <source>
        <dbReference type="EMBL" id="KAF7489825.1"/>
    </source>
</evidence>
<dbReference type="InterPro" id="IPR018253">
    <property type="entry name" value="DnaJ_domain_CS"/>
</dbReference>
<dbReference type="AlphaFoldDB" id="A0A834VBT7"/>
<feature type="region of interest" description="Disordered" evidence="2">
    <location>
        <begin position="193"/>
        <end position="218"/>
    </location>
</feature>
<proteinExistence type="predicted"/>
<evidence type="ECO:0000313" key="7">
    <source>
        <dbReference type="Proteomes" id="UP000070412"/>
    </source>
</evidence>
<accession>A0A834VBT7</accession>
<dbReference type="SMART" id="SM00271">
    <property type="entry name" value="DnaJ"/>
    <property type="match status" value="1"/>
</dbReference>
<dbReference type="Gene3D" id="1.10.287.110">
    <property type="entry name" value="DnaJ domain"/>
    <property type="match status" value="1"/>
</dbReference>
<dbReference type="PRINTS" id="PR00625">
    <property type="entry name" value="JDOMAIN"/>
</dbReference>
<organism evidence="5">
    <name type="scientific">Sarcoptes scabiei</name>
    <name type="common">Itch mite</name>
    <name type="synonym">Acarus scabiei</name>
    <dbReference type="NCBI Taxonomy" id="52283"/>
    <lineage>
        <taxon>Eukaryota</taxon>
        <taxon>Metazoa</taxon>
        <taxon>Ecdysozoa</taxon>
        <taxon>Arthropoda</taxon>
        <taxon>Chelicerata</taxon>
        <taxon>Arachnida</taxon>
        <taxon>Acari</taxon>
        <taxon>Acariformes</taxon>
        <taxon>Sarcoptiformes</taxon>
        <taxon>Astigmata</taxon>
        <taxon>Psoroptidia</taxon>
        <taxon>Sarcoptoidea</taxon>
        <taxon>Sarcoptidae</taxon>
        <taxon>Sarcoptinae</taxon>
        <taxon>Sarcoptes</taxon>
    </lineage>
</organism>
<keyword evidence="3" id="KW-0812">Transmembrane</keyword>
<dbReference type="PANTHER" id="PTHR44145">
    <property type="entry name" value="DNAJ HOMOLOG SUBFAMILY A MEMBER 3, MITOCHONDRIAL"/>
    <property type="match status" value="1"/>
</dbReference>
<keyword evidence="3" id="KW-1133">Transmembrane helix</keyword>
<dbReference type="Pfam" id="PF00226">
    <property type="entry name" value="DnaJ"/>
    <property type="match status" value="1"/>
</dbReference>
<reference evidence="5" key="2">
    <citation type="submission" date="2020-01" db="EMBL/GenBank/DDBJ databases">
        <authorList>
            <person name="Korhonen P.K.K."/>
            <person name="Guangxu M.G."/>
            <person name="Wang T.W."/>
            <person name="Stroehlein A.J.S."/>
            <person name="Young N.D."/>
            <person name="Ang C.-S.A."/>
            <person name="Fernando D.W.F."/>
            <person name="Lu H.L."/>
            <person name="Taylor S.T."/>
            <person name="Ehtesham M.E.M."/>
            <person name="Najaraj S.H.N."/>
            <person name="Harsha G.H.G."/>
            <person name="Madugundu A.M."/>
            <person name="Renuse S.R."/>
            <person name="Holt D.H."/>
            <person name="Pandey A.P."/>
            <person name="Papenfuss A.P."/>
            <person name="Gasser R.B.G."/>
            <person name="Fischer K.F."/>
        </authorList>
    </citation>
    <scope>NUCLEOTIDE SEQUENCE</scope>
    <source>
        <strain evidence="5">SSS_KF_BRIS2020</strain>
    </source>
</reference>
<evidence type="ECO:0000256" key="1">
    <source>
        <dbReference type="ARBA" id="ARBA00023186"/>
    </source>
</evidence>
<reference evidence="7" key="1">
    <citation type="journal article" date="2020" name="PLoS Negl. Trop. Dis.">
        <title>High-quality nuclear genome for Sarcoptes scabiei-A critical resource for a neglected parasite.</title>
        <authorList>
            <person name="Korhonen P.K."/>
            <person name="Gasser R.B."/>
            <person name="Ma G."/>
            <person name="Wang T."/>
            <person name="Stroehlein A.J."/>
            <person name="Young N.D."/>
            <person name="Ang C.S."/>
            <person name="Fernando D.D."/>
            <person name="Lu H.C."/>
            <person name="Taylor S."/>
            <person name="Reynolds S.L."/>
            <person name="Mofiz E."/>
            <person name="Najaraj S.H."/>
            <person name="Gowda H."/>
            <person name="Madugundu A."/>
            <person name="Renuse S."/>
            <person name="Holt D."/>
            <person name="Pandey A."/>
            <person name="Papenfuss A.T."/>
            <person name="Fischer K."/>
        </authorList>
    </citation>
    <scope>NUCLEOTIDE SEQUENCE [LARGE SCALE GENOMIC DNA]</scope>
</reference>
<keyword evidence="3" id="KW-0472">Membrane</keyword>
<feature type="transmembrane region" description="Helical" evidence="3">
    <location>
        <begin position="310"/>
        <end position="329"/>
    </location>
</feature>
<dbReference type="SUPFAM" id="SSF46565">
    <property type="entry name" value="Chaperone J-domain"/>
    <property type="match status" value="1"/>
</dbReference>
<dbReference type="PROSITE" id="PS00636">
    <property type="entry name" value="DNAJ_1"/>
    <property type="match status" value="1"/>
</dbReference>
<evidence type="ECO:0000259" key="4">
    <source>
        <dbReference type="PROSITE" id="PS50076"/>
    </source>
</evidence>